<dbReference type="AlphaFoldDB" id="A0A371DDY8"/>
<name>A0A371DDY8_9APHY</name>
<evidence type="ECO:0000313" key="2">
    <source>
        <dbReference type="Proteomes" id="UP000256964"/>
    </source>
</evidence>
<dbReference type="Proteomes" id="UP000256964">
    <property type="component" value="Unassembled WGS sequence"/>
</dbReference>
<gene>
    <name evidence="1" type="ORF">OH76DRAFT_1402304</name>
</gene>
<proteinExistence type="predicted"/>
<keyword evidence="2" id="KW-1185">Reference proteome</keyword>
<organism evidence="1 2">
    <name type="scientific">Lentinus brumalis</name>
    <dbReference type="NCBI Taxonomy" id="2498619"/>
    <lineage>
        <taxon>Eukaryota</taxon>
        <taxon>Fungi</taxon>
        <taxon>Dikarya</taxon>
        <taxon>Basidiomycota</taxon>
        <taxon>Agaricomycotina</taxon>
        <taxon>Agaricomycetes</taxon>
        <taxon>Polyporales</taxon>
        <taxon>Polyporaceae</taxon>
        <taxon>Lentinus</taxon>
    </lineage>
</organism>
<accession>A0A371DDY8</accession>
<protein>
    <submittedName>
        <fullName evidence="1">Uncharacterized protein</fullName>
    </submittedName>
</protein>
<reference evidence="1 2" key="1">
    <citation type="journal article" date="2018" name="Biotechnol. Biofuels">
        <title>Integrative visual omics of the white-rot fungus Polyporus brumalis exposes the biotechnological potential of its oxidative enzymes for delignifying raw plant biomass.</title>
        <authorList>
            <person name="Miyauchi S."/>
            <person name="Rancon A."/>
            <person name="Drula E."/>
            <person name="Hage H."/>
            <person name="Chaduli D."/>
            <person name="Favel A."/>
            <person name="Grisel S."/>
            <person name="Henrissat B."/>
            <person name="Herpoel-Gimbert I."/>
            <person name="Ruiz-Duenas F.J."/>
            <person name="Chevret D."/>
            <person name="Hainaut M."/>
            <person name="Lin J."/>
            <person name="Wang M."/>
            <person name="Pangilinan J."/>
            <person name="Lipzen A."/>
            <person name="Lesage-Meessen L."/>
            <person name="Navarro D."/>
            <person name="Riley R."/>
            <person name="Grigoriev I.V."/>
            <person name="Zhou S."/>
            <person name="Raouche S."/>
            <person name="Rosso M.N."/>
        </authorList>
    </citation>
    <scope>NUCLEOTIDE SEQUENCE [LARGE SCALE GENOMIC DNA]</scope>
    <source>
        <strain evidence="1 2">BRFM 1820</strain>
    </source>
</reference>
<sequence length="474" mass="52542">MPPSHVRTNSVQDELVALGHNWFIHNPNQRAVRVRYEAIDSAHPALRTAENSLNKIAGILLQIDGCRATIVPCLHRSEIQDNRHVLGIVLHMTMLNLEVLEMVHLMQSAVPVHLFIGEPLTTATSFELYSPDKVTIPDHLEPGDPLFCSATQRAMVFGAYLHAADDDNALYGITVGQAVVPHSGFAMHPRLKPRGFHERRVRSSQLAIQQLGRPLSNPATQVVEQAIRASELEQARIYAELERTGQDEGSPLVQRRLQQHQMQILRLRESLTHCHQYDVGHACAAEALIRPCNSTDHRRHSGRGTSHHSKRYDDGHTHLLSWTLMRMASKTTDNPVTLHAYPGTLERGARVSMHVRDPNIERPLGPYREGVVNGAPATVIIGGQMAREWSIFPAPGHNSIKFAARGDAGALVTSALGATPEEGAVVAPLALLYAAPERGPYGLVTPLTTVLRRIRDVTGLQLRFQGSWWRNNYV</sequence>
<evidence type="ECO:0000313" key="1">
    <source>
        <dbReference type="EMBL" id="RDX50682.1"/>
    </source>
</evidence>
<dbReference type="EMBL" id="KZ857398">
    <property type="protein sequence ID" value="RDX50682.1"/>
    <property type="molecule type" value="Genomic_DNA"/>
</dbReference>
<dbReference type="OrthoDB" id="2797088at2759"/>